<dbReference type="AlphaFoldDB" id="A0A511QKL6"/>
<feature type="compositionally biased region" description="Basic and acidic residues" evidence="2">
    <location>
        <begin position="28"/>
        <end position="37"/>
    </location>
</feature>
<protein>
    <submittedName>
        <fullName evidence="3">Uncharacterized protein</fullName>
    </submittedName>
</protein>
<proteinExistence type="predicted"/>
<reference evidence="3 4" key="1">
    <citation type="submission" date="2019-07" db="EMBL/GenBank/DDBJ databases">
        <title>Whole genome shotgun sequence of Vibrio superstes NBRC 103154.</title>
        <authorList>
            <person name="Hosoyama A."/>
            <person name="Uohara A."/>
            <person name="Ohji S."/>
            <person name="Ichikawa N."/>
        </authorList>
    </citation>
    <scope>NUCLEOTIDE SEQUENCE [LARGE SCALE GENOMIC DNA]</scope>
    <source>
        <strain evidence="3 4">NBRC 103154</strain>
    </source>
</reference>
<evidence type="ECO:0000256" key="2">
    <source>
        <dbReference type="SAM" id="MobiDB-lite"/>
    </source>
</evidence>
<keyword evidence="4" id="KW-1185">Reference proteome</keyword>
<dbReference type="EMBL" id="BJXK01000001">
    <property type="protein sequence ID" value="GEM77860.1"/>
    <property type="molecule type" value="Genomic_DNA"/>
</dbReference>
<keyword evidence="1" id="KW-0175">Coiled coil</keyword>
<evidence type="ECO:0000256" key="1">
    <source>
        <dbReference type="SAM" id="Coils"/>
    </source>
</evidence>
<dbReference type="Proteomes" id="UP000321113">
    <property type="component" value="Unassembled WGS sequence"/>
</dbReference>
<evidence type="ECO:0000313" key="3">
    <source>
        <dbReference type="EMBL" id="GEM77860.1"/>
    </source>
</evidence>
<evidence type="ECO:0000313" key="4">
    <source>
        <dbReference type="Proteomes" id="UP000321113"/>
    </source>
</evidence>
<feature type="coiled-coil region" evidence="1">
    <location>
        <begin position="293"/>
        <end position="334"/>
    </location>
</feature>
<organism evidence="3 4">
    <name type="scientific">Vibrio superstes NBRC 103154</name>
    <dbReference type="NCBI Taxonomy" id="1219062"/>
    <lineage>
        <taxon>Bacteria</taxon>
        <taxon>Pseudomonadati</taxon>
        <taxon>Pseudomonadota</taxon>
        <taxon>Gammaproteobacteria</taxon>
        <taxon>Vibrionales</taxon>
        <taxon>Vibrionaceae</taxon>
        <taxon>Vibrio</taxon>
    </lineage>
</organism>
<comment type="caution">
    <text evidence="3">The sequence shown here is derived from an EMBL/GenBank/DDBJ whole genome shotgun (WGS) entry which is preliminary data.</text>
</comment>
<name>A0A511QKL6_9VIBR</name>
<dbReference type="OrthoDB" id="7069008at2"/>
<feature type="region of interest" description="Disordered" evidence="2">
    <location>
        <begin position="1"/>
        <end position="37"/>
    </location>
</feature>
<sequence>MNTKRETLSLSGKKKETSKQSESAAATKKVEKKDVTTSKKQLKTLADIIHDVYRFELKKDGTPKSIKVSRDHLNALKRLKTVEDEQFQLNESLIKNIAELDPTYKHLLELIVFAATTPVKVRHALINFAVRTISHNWSGRLAGSENVFVEFADKVDITNRDVISVICNRLKSYFEQQIQNRKKSDSDSNVQVDKPEGEFKISAQALKEKSSNLIAIACLWGLETGKCSAEKAITQMQAVLLGDEEAINLESNACYAYADSIRTPNEGFNAVIRYFEWKRELSEERRKHAESQLQAKTADIANHINHISALEQELKTKNDEVQALRGQIEEMQKDSHERQLSEQASRVHLRDDAGKAKSKAYNLLTEDVDPAIQLTLKALMREKPKVDVAIHKLEGALERIEENLRWFK</sequence>
<gene>
    <name evidence="3" type="ORF">VSU01S_01050</name>
</gene>
<accession>A0A511QKL6</accession>
<dbReference type="RefSeq" id="WP_119008952.1">
    <property type="nucleotide sequence ID" value="NZ_BJXK01000001.1"/>
</dbReference>
<feature type="compositionally biased region" description="Basic and acidic residues" evidence="2">
    <location>
        <begin position="1"/>
        <end position="19"/>
    </location>
</feature>